<feature type="domain" description="Serine hydrolase" evidence="1">
    <location>
        <begin position="20"/>
        <end position="215"/>
    </location>
</feature>
<evidence type="ECO:0000313" key="2">
    <source>
        <dbReference type="EMBL" id="KAL3527505.1"/>
    </source>
</evidence>
<gene>
    <name evidence="2" type="ORF">ACH5RR_012161</name>
</gene>
<proteinExistence type="predicted"/>
<dbReference type="FunFam" id="3.40.50.1820:FF:000843">
    <property type="entry name" value="Predicted protein"/>
    <property type="match status" value="1"/>
</dbReference>
<evidence type="ECO:0000313" key="3">
    <source>
        <dbReference type="Proteomes" id="UP001630127"/>
    </source>
</evidence>
<dbReference type="Pfam" id="PF03959">
    <property type="entry name" value="FSH1"/>
    <property type="match status" value="1"/>
</dbReference>
<comment type="caution">
    <text evidence="2">The sequence shown here is derived from an EMBL/GenBank/DDBJ whole genome shotgun (WGS) entry which is preliminary data.</text>
</comment>
<name>A0ABD3AAK9_9GENT</name>
<dbReference type="EMBL" id="JBJUIK010000005">
    <property type="protein sequence ID" value="KAL3527505.1"/>
    <property type="molecule type" value="Genomic_DNA"/>
</dbReference>
<dbReference type="Proteomes" id="UP001630127">
    <property type="component" value="Unassembled WGS sequence"/>
</dbReference>
<dbReference type="AlphaFoldDB" id="A0ABD3AAK9"/>
<dbReference type="PANTHER" id="PTHR22778:SF52">
    <property type="entry name" value="SERINE HYDROLASE FSH DOMAIN-CONTAINING PROTEIN"/>
    <property type="match status" value="1"/>
</dbReference>
<dbReference type="InterPro" id="IPR029058">
    <property type="entry name" value="AB_hydrolase_fold"/>
</dbReference>
<protein>
    <recommendedName>
        <fullName evidence="1">Serine hydrolase domain-containing protein</fullName>
    </recommendedName>
</protein>
<sequence>MANNEDHAEKEVENNNHSQKKPRILCLHGFRTSGAILKKLIMRWPESVLQKLDLDFLDALYLAQGKSDVEGIFDPPFFEWFQSDENFTEYYNFEECLQYLEDYMIKNGPFDGLLGFSQGAILAAALPGMQREGVALTKVPKLKFVILISGSKFGEKKFGMPKLAANAFSIPIKFPSLHFIGETDFLKEEGMALLASFVDPMVIYHPKGHTVPRLDVAGEEIMLNFIKKIQELNDVD</sequence>
<accession>A0ABD3AAK9</accession>
<keyword evidence="3" id="KW-1185">Reference proteome</keyword>
<dbReference type="InterPro" id="IPR005645">
    <property type="entry name" value="FSH-like_dom"/>
</dbReference>
<dbReference type="SUPFAM" id="SSF53474">
    <property type="entry name" value="alpha/beta-Hydrolases"/>
    <property type="match status" value="1"/>
</dbReference>
<dbReference type="PANTHER" id="PTHR22778">
    <property type="entry name" value="OVARIAN CANCER GENE-2 PROTEIN-RELATED"/>
    <property type="match status" value="1"/>
</dbReference>
<organism evidence="2 3">
    <name type="scientific">Cinchona calisaya</name>
    <dbReference type="NCBI Taxonomy" id="153742"/>
    <lineage>
        <taxon>Eukaryota</taxon>
        <taxon>Viridiplantae</taxon>
        <taxon>Streptophyta</taxon>
        <taxon>Embryophyta</taxon>
        <taxon>Tracheophyta</taxon>
        <taxon>Spermatophyta</taxon>
        <taxon>Magnoliopsida</taxon>
        <taxon>eudicotyledons</taxon>
        <taxon>Gunneridae</taxon>
        <taxon>Pentapetalae</taxon>
        <taxon>asterids</taxon>
        <taxon>lamiids</taxon>
        <taxon>Gentianales</taxon>
        <taxon>Rubiaceae</taxon>
        <taxon>Cinchonoideae</taxon>
        <taxon>Cinchoneae</taxon>
        <taxon>Cinchona</taxon>
    </lineage>
</organism>
<dbReference type="Gene3D" id="3.40.50.1820">
    <property type="entry name" value="alpha/beta hydrolase"/>
    <property type="match status" value="1"/>
</dbReference>
<reference evidence="2 3" key="1">
    <citation type="submission" date="2024-11" db="EMBL/GenBank/DDBJ databases">
        <title>A near-complete genome assembly of Cinchona calisaya.</title>
        <authorList>
            <person name="Lian D.C."/>
            <person name="Zhao X.W."/>
            <person name="Wei L."/>
        </authorList>
    </citation>
    <scope>NUCLEOTIDE SEQUENCE [LARGE SCALE GENOMIC DNA]</scope>
    <source>
        <tissue evidence="2">Nenye</tissue>
    </source>
</reference>
<evidence type="ECO:0000259" key="1">
    <source>
        <dbReference type="Pfam" id="PF03959"/>
    </source>
</evidence>